<evidence type="ECO:0000259" key="1">
    <source>
        <dbReference type="Pfam" id="PF13635"/>
    </source>
</evidence>
<gene>
    <name evidence="2" type="ORF">US54_C0022G0001</name>
</gene>
<reference evidence="2 3" key="1">
    <citation type="journal article" date="2015" name="Nature">
        <title>rRNA introns, odd ribosomes, and small enigmatic genomes across a large radiation of phyla.</title>
        <authorList>
            <person name="Brown C.T."/>
            <person name="Hug L.A."/>
            <person name="Thomas B.C."/>
            <person name="Sharon I."/>
            <person name="Castelle C.J."/>
            <person name="Singh A."/>
            <person name="Wilkins M.J."/>
            <person name="Williams K.H."/>
            <person name="Banfield J.F."/>
        </authorList>
    </citation>
    <scope>NUCLEOTIDE SEQUENCE [LARGE SCALE GENOMIC DNA]</scope>
</reference>
<feature type="domain" description="DUF4143" evidence="1">
    <location>
        <begin position="96"/>
        <end position="248"/>
    </location>
</feature>
<dbReference type="PANTHER" id="PTHR42990:SF1">
    <property type="entry name" value="AAA+ ATPASE DOMAIN-CONTAINING PROTEIN"/>
    <property type="match status" value="1"/>
</dbReference>
<proteinExistence type="predicted"/>
<feature type="non-terminal residue" evidence="2">
    <location>
        <position position="1"/>
    </location>
</feature>
<dbReference type="InterPro" id="IPR025420">
    <property type="entry name" value="DUF4143"/>
</dbReference>
<sequence>LKTKYESIKDKTIMIKFPIKGLKETIKNALFYSSGADECFSRLTVLNAQVNKYWFGIDSLEIDKYLRFGTMPYALTIKDEQRIHTLTNQQIDRVVERDLPNLGKFDTATLAAIKNILLLVAGSGEVSVTNLSQILKGISLVTLINVLETLEKAEMLIRVYPYGSTYKKVRKPSKYHFMTPAVRHTLLTVVEGESAFTNHKGWYLEDIVALSLYREFSQKLASPTFYDSAKGGADFILAFPDRKIPIEIGHGKKEIDQAAVTLEKIQGSYGLVVCSSDLVKEGKVVKVPLKYFLLI</sequence>
<accession>A0A0G0JMA8</accession>
<evidence type="ECO:0000313" key="3">
    <source>
        <dbReference type="Proteomes" id="UP000034471"/>
    </source>
</evidence>
<name>A0A0G0JMA8_9BACT</name>
<evidence type="ECO:0000313" key="2">
    <source>
        <dbReference type="EMBL" id="KKQ37929.1"/>
    </source>
</evidence>
<dbReference type="Proteomes" id="UP000034471">
    <property type="component" value="Unassembled WGS sequence"/>
</dbReference>
<dbReference type="AlphaFoldDB" id="A0A0G0JMA8"/>
<organism evidence="2 3">
    <name type="scientific">Candidatus Roizmanbacteria bacterium GW2011_GWA2_37_7</name>
    <dbReference type="NCBI Taxonomy" id="1618481"/>
    <lineage>
        <taxon>Bacteria</taxon>
        <taxon>Candidatus Roizmaniibacteriota</taxon>
    </lineage>
</organism>
<dbReference type="STRING" id="1618481.US54_C0022G0001"/>
<dbReference type="Pfam" id="PF13635">
    <property type="entry name" value="DUF4143"/>
    <property type="match status" value="1"/>
</dbReference>
<comment type="caution">
    <text evidence="2">The sequence shown here is derived from an EMBL/GenBank/DDBJ whole genome shotgun (WGS) entry which is preliminary data.</text>
</comment>
<dbReference type="PANTHER" id="PTHR42990">
    <property type="entry name" value="ATPASE"/>
    <property type="match status" value="1"/>
</dbReference>
<protein>
    <recommendedName>
        <fullName evidence="1">DUF4143 domain-containing protein</fullName>
    </recommendedName>
</protein>
<dbReference type="EMBL" id="LBTJ01000022">
    <property type="protein sequence ID" value="KKQ37929.1"/>
    <property type="molecule type" value="Genomic_DNA"/>
</dbReference>